<evidence type="ECO:0000313" key="2">
    <source>
        <dbReference type="Proteomes" id="UP000018511"/>
    </source>
</evidence>
<sequence>MAYAAHRRREVDDGDLVDMLEIVESARLWALECADL</sequence>
<accession>V7D528</accession>
<name>V7D528_9PSED</name>
<dbReference type="Proteomes" id="UP000018511">
    <property type="component" value="Unassembled WGS sequence"/>
</dbReference>
<reference evidence="1 2" key="1">
    <citation type="submission" date="2013-10" db="EMBL/GenBank/DDBJ databases">
        <title>Whole Genome Shotgun Sequence of Pseudomonas taiwanensis SJ9.</title>
        <authorList>
            <person name="Hong S.-J."/>
            <person name="Shin J.-H."/>
        </authorList>
    </citation>
    <scope>NUCLEOTIDE SEQUENCE [LARGE SCALE GENOMIC DNA]</scope>
    <source>
        <strain evidence="1 2">SJ9</strain>
    </source>
</reference>
<comment type="caution">
    <text evidence="1">The sequence shown here is derived from an EMBL/GenBank/DDBJ whole genome shotgun (WGS) entry which is preliminary data.</text>
</comment>
<organism evidence="1 2">
    <name type="scientific">Pseudomonas taiwanensis SJ9</name>
    <dbReference type="NCBI Taxonomy" id="1388762"/>
    <lineage>
        <taxon>Bacteria</taxon>
        <taxon>Pseudomonadati</taxon>
        <taxon>Pseudomonadota</taxon>
        <taxon>Gammaproteobacteria</taxon>
        <taxon>Pseudomonadales</taxon>
        <taxon>Pseudomonadaceae</taxon>
        <taxon>Pseudomonas</taxon>
    </lineage>
</organism>
<protein>
    <submittedName>
        <fullName evidence="1">Uncharacterized protein</fullName>
    </submittedName>
</protein>
<dbReference type="AlphaFoldDB" id="V7D528"/>
<evidence type="ECO:0000313" key="1">
    <source>
        <dbReference type="EMBL" id="ESW37442.1"/>
    </source>
</evidence>
<dbReference type="EMBL" id="AXUP01000406">
    <property type="protein sequence ID" value="ESW37442.1"/>
    <property type="molecule type" value="Genomic_DNA"/>
</dbReference>
<proteinExistence type="predicted"/>
<gene>
    <name evidence="1" type="ORF">O164_23920</name>
</gene>